<dbReference type="KEGG" id="spu:593247"/>
<dbReference type="AlphaFoldDB" id="A0A7M7T108"/>
<evidence type="ECO:0000313" key="6">
    <source>
        <dbReference type="Proteomes" id="UP000007110"/>
    </source>
</evidence>
<name>A0A7M7T108_STRPU</name>
<dbReference type="PROSITE" id="PS50186">
    <property type="entry name" value="DEP"/>
    <property type="match status" value="1"/>
</dbReference>
<dbReference type="InterPro" id="IPR036388">
    <property type="entry name" value="WH-like_DNA-bd_sf"/>
</dbReference>
<dbReference type="SMART" id="SM00049">
    <property type="entry name" value="DEP"/>
    <property type="match status" value="1"/>
</dbReference>
<sequence length="486" mass="54877">MSNSDFKGQIVVYSIVGCPFCMRAKQTLRDLELPFLDINLDSYGESVRKEVRERSGRSTVPQIFFNSKHVGGYDDLKALLADKVGLDRLIEEVKNNESPPEAPKVPDSSELKKEKIGDMDFTCELDEHAVLIRDLKMSGIIKDHRKGLTTHKNTFQANQFVDWLVKEKSFDDRATGIVSGQDLLDRGYAAAVKATRDGRFEDNDTLYRLLEHDQNSALNAGLTSECEARPASDLGEDLRKLILSLYNDFLTPDGKSVNYKGIAESSQFKMYTRMTAQLYRVDIKSATREEKIAFFINIYNALVIHGYVAVGAPTNLWQRYKFFNYVSYIIGGQLYSLNDIENGVLRANRKPIGSLSKPFSKSDLRLVVALDQPEPLIHFALVCGAKSCPPIKTYSGKDVMNELKLAAEAFLEGSDGCQVNADKKEVKCSQIFKWYREDFGKNDKDVAVFISNHMGPGEKKTSFLQVISQKDYKVSYMKYNWAINSQ</sequence>
<evidence type="ECO:0000256" key="1">
    <source>
        <dbReference type="ARBA" id="ARBA00002549"/>
    </source>
</evidence>
<accession>A0A7M7T108</accession>
<reference evidence="6" key="1">
    <citation type="submission" date="2015-02" db="EMBL/GenBank/DDBJ databases">
        <title>Genome sequencing for Strongylocentrotus purpuratus.</title>
        <authorList>
            <person name="Murali S."/>
            <person name="Liu Y."/>
            <person name="Vee V."/>
            <person name="English A."/>
            <person name="Wang M."/>
            <person name="Skinner E."/>
            <person name="Han Y."/>
            <person name="Muzny D.M."/>
            <person name="Worley K.C."/>
            <person name="Gibbs R.A."/>
        </authorList>
    </citation>
    <scope>NUCLEOTIDE SEQUENCE</scope>
</reference>
<dbReference type="Gene3D" id="1.10.10.10">
    <property type="entry name" value="Winged helix-like DNA-binding domain superfamily/Winged helix DNA-binding domain"/>
    <property type="match status" value="1"/>
</dbReference>
<dbReference type="GO" id="GO:0009055">
    <property type="term" value="F:electron transfer activity"/>
    <property type="evidence" value="ECO:0000318"/>
    <property type="project" value="GO_Central"/>
</dbReference>
<comment type="function">
    <text evidence="1">Has a glutathione-disulfide oxidoreductase activity in the presence of NADPH and glutathione reductase. Reduces low molecular weight disulfides and proteins.</text>
</comment>
<dbReference type="GO" id="GO:0045454">
    <property type="term" value="P:cell redox homeostasis"/>
    <property type="evidence" value="ECO:0000318"/>
    <property type="project" value="GO_Central"/>
</dbReference>
<evidence type="ECO:0000256" key="3">
    <source>
        <dbReference type="ARBA" id="ARBA00023284"/>
    </source>
</evidence>
<dbReference type="PROSITE" id="PS00195">
    <property type="entry name" value="GLUTAREDOXIN_1"/>
    <property type="match status" value="1"/>
</dbReference>
<protein>
    <recommendedName>
        <fullName evidence="4">DEP domain-containing protein</fullName>
    </recommendedName>
</protein>
<dbReference type="Pfam" id="PF00462">
    <property type="entry name" value="Glutaredoxin"/>
    <property type="match status" value="1"/>
</dbReference>
<dbReference type="SUPFAM" id="SSF46785">
    <property type="entry name" value="Winged helix' DNA-binding domain"/>
    <property type="match status" value="1"/>
</dbReference>
<dbReference type="InterPro" id="IPR036249">
    <property type="entry name" value="Thioredoxin-like_sf"/>
</dbReference>
<organism evidence="5 6">
    <name type="scientific">Strongylocentrotus purpuratus</name>
    <name type="common">Purple sea urchin</name>
    <dbReference type="NCBI Taxonomy" id="7668"/>
    <lineage>
        <taxon>Eukaryota</taxon>
        <taxon>Metazoa</taxon>
        <taxon>Echinodermata</taxon>
        <taxon>Eleutherozoa</taxon>
        <taxon>Echinozoa</taxon>
        <taxon>Echinoidea</taxon>
        <taxon>Euechinoidea</taxon>
        <taxon>Echinacea</taxon>
        <taxon>Camarodonta</taxon>
        <taxon>Echinidea</taxon>
        <taxon>Strongylocentrotidae</taxon>
        <taxon>Strongylocentrotus</taxon>
    </lineage>
</organism>
<feature type="domain" description="DEP" evidence="4">
    <location>
        <begin position="126"/>
        <end position="211"/>
    </location>
</feature>
<keyword evidence="3" id="KW-0676">Redox-active center</keyword>
<dbReference type="Pfam" id="PF04784">
    <property type="entry name" value="DUF547"/>
    <property type="match status" value="1"/>
</dbReference>
<dbReference type="Gene3D" id="3.40.30.10">
    <property type="entry name" value="Glutaredoxin"/>
    <property type="match status" value="1"/>
</dbReference>
<proteinExistence type="predicted"/>
<dbReference type="OMA" id="IVVSQCH"/>
<dbReference type="RefSeq" id="XP_030845992.1">
    <property type="nucleotide sequence ID" value="XM_030990132.1"/>
</dbReference>
<dbReference type="InterPro" id="IPR006869">
    <property type="entry name" value="DUF547"/>
</dbReference>
<keyword evidence="6" id="KW-1185">Reference proteome</keyword>
<dbReference type="InterPro" id="IPR011767">
    <property type="entry name" value="GLR_AS"/>
</dbReference>
<dbReference type="PRINTS" id="PR00160">
    <property type="entry name" value="GLUTAREDOXIN"/>
</dbReference>
<dbReference type="EnsemblMetazoa" id="XM_030990132">
    <property type="protein sequence ID" value="XP_030845992"/>
    <property type="gene ID" value="LOC593247"/>
</dbReference>
<dbReference type="Proteomes" id="UP000007110">
    <property type="component" value="Unassembled WGS sequence"/>
</dbReference>
<evidence type="ECO:0000256" key="2">
    <source>
        <dbReference type="ARBA" id="ARBA00023157"/>
    </source>
</evidence>
<dbReference type="Pfam" id="PF00610">
    <property type="entry name" value="DEP"/>
    <property type="match status" value="1"/>
</dbReference>
<dbReference type="PANTHER" id="PTHR34386">
    <property type="entry name" value="GLUTAREDOXIN"/>
    <property type="match status" value="1"/>
</dbReference>
<dbReference type="OrthoDB" id="418495at2759"/>
<dbReference type="PANTHER" id="PTHR34386:SF1">
    <property type="entry name" value="GLUTAREDOXIN-LIKE PROTEIN NRDH"/>
    <property type="match status" value="1"/>
</dbReference>
<dbReference type="GeneID" id="593247"/>
<dbReference type="InterPro" id="IPR002109">
    <property type="entry name" value="Glutaredoxin"/>
</dbReference>
<dbReference type="InterPro" id="IPR014025">
    <property type="entry name" value="Glutaredoxin_subgr"/>
</dbReference>
<dbReference type="InterPro" id="IPR000591">
    <property type="entry name" value="DEP_dom"/>
</dbReference>
<dbReference type="InParanoid" id="A0A7M7T108"/>
<dbReference type="SUPFAM" id="SSF52833">
    <property type="entry name" value="Thioredoxin-like"/>
    <property type="match status" value="1"/>
</dbReference>
<dbReference type="CDD" id="cd04371">
    <property type="entry name" value="DEP"/>
    <property type="match status" value="1"/>
</dbReference>
<evidence type="ECO:0000313" key="5">
    <source>
        <dbReference type="EnsemblMetazoa" id="XP_030845992"/>
    </source>
</evidence>
<dbReference type="InterPro" id="IPR036390">
    <property type="entry name" value="WH_DNA-bd_sf"/>
</dbReference>
<keyword evidence="2" id="KW-1015">Disulfide bond</keyword>
<dbReference type="InterPro" id="IPR051548">
    <property type="entry name" value="Grx-like_ET"/>
</dbReference>
<dbReference type="GO" id="GO:0035556">
    <property type="term" value="P:intracellular signal transduction"/>
    <property type="evidence" value="ECO:0007669"/>
    <property type="project" value="InterPro"/>
</dbReference>
<dbReference type="PROSITE" id="PS51257">
    <property type="entry name" value="PROKAR_LIPOPROTEIN"/>
    <property type="match status" value="1"/>
</dbReference>
<dbReference type="PROSITE" id="PS51354">
    <property type="entry name" value="GLUTAREDOXIN_2"/>
    <property type="match status" value="1"/>
</dbReference>
<reference evidence="5" key="2">
    <citation type="submission" date="2021-01" db="UniProtKB">
        <authorList>
            <consortium name="EnsemblMetazoa"/>
        </authorList>
    </citation>
    <scope>IDENTIFICATION</scope>
</reference>
<evidence type="ECO:0000259" key="4">
    <source>
        <dbReference type="PROSITE" id="PS50186"/>
    </source>
</evidence>